<dbReference type="RefSeq" id="WP_209214099.1">
    <property type="nucleotide sequence ID" value="NZ_JAFFZM010000025.1"/>
</dbReference>
<evidence type="ECO:0000313" key="1">
    <source>
        <dbReference type="EMBL" id="MBO8202572.1"/>
    </source>
</evidence>
<evidence type="ECO:0008006" key="3">
    <source>
        <dbReference type="Google" id="ProtNLM"/>
    </source>
</evidence>
<comment type="caution">
    <text evidence="1">The sequence shown here is derived from an EMBL/GenBank/DDBJ whole genome shotgun (WGS) entry which is preliminary data.</text>
</comment>
<sequence>MEPRTVRPQVHTIPFPVGQAFLWQDGEAVTLVDTGPPGGADAVETVCFGHGAPLATGGGETLAQAAARYS</sequence>
<protein>
    <recommendedName>
        <fullName evidence="3">MBL fold metallo-hydrolase</fullName>
    </recommendedName>
</protein>
<gene>
    <name evidence="1" type="ORF">JW613_30445</name>
</gene>
<organism evidence="1 2">
    <name type="scientific">Streptomyces smyrnaeus</name>
    <dbReference type="NCBI Taxonomy" id="1387713"/>
    <lineage>
        <taxon>Bacteria</taxon>
        <taxon>Bacillati</taxon>
        <taxon>Actinomycetota</taxon>
        <taxon>Actinomycetes</taxon>
        <taxon>Kitasatosporales</taxon>
        <taxon>Streptomycetaceae</taxon>
        <taxon>Streptomyces</taxon>
    </lineage>
</organism>
<reference evidence="1 2" key="1">
    <citation type="submission" date="2021-02" db="EMBL/GenBank/DDBJ databases">
        <title>Streptomyces spirodelae sp. nov., isolated from duckweed.</title>
        <authorList>
            <person name="Saimee Y."/>
            <person name="Duangmal K."/>
        </authorList>
    </citation>
    <scope>NUCLEOTIDE SEQUENCE [LARGE SCALE GENOMIC DNA]</scope>
    <source>
        <strain evidence="1 2">DSM 42105</strain>
    </source>
</reference>
<dbReference type="EMBL" id="JAFFZM010000025">
    <property type="protein sequence ID" value="MBO8202572.1"/>
    <property type="molecule type" value="Genomic_DNA"/>
</dbReference>
<name>A0ABS3Y4I0_9ACTN</name>
<accession>A0ABS3Y4I0</accession>
<keyword evidence="2" id="KW-1185">Reference proteome</keyword>
<dbReference type="GeneID" id="96262936"/>
<evidence type="ECO:0000313" key="2">
    <source>
        <dbReference type="Proteomes" id="UP000721954"/>
    </source>
</evidence>
<dbReference type="Proteomes" id="UP000721954">
    <property type="component" value="Unassembled WGS sequence"/>
</dbReference>
<proteinExistence type="predicted"/>